<keyword evidence="1 2" id="KW-0238">DNA-binding</keyword>
<feature type="domain" description="HTH tetR-type" evidence="3">
    <location>
        <begin position="5"/>
        <end position="65"/>
    </location>
</feature>
<evidence type="ECO:0000259" key="3">
    <source>
        <dbReference type="PROSITE" id="PS50977"/>
    </source>
</evidence>
<dbReference type="OrthoDB" id="7506349at2"/>
<keyword evidence="5" id="KW-1185">Reference proteome</keyword>
<organism evidence="4 5">
    <name type="scientific">Mobilicoccus pelagius NBRC 104925</name>
    <dbReference type="NCBI Taxonomy" id="1089455"/>
    <lineage>
        <taxon>Bacteria</taxon>
        <taxon>Bacillati</taxon>
        <taxon>Actinomycetota</taxon>
        <taxon>Actinomycetes</taxon>
        <taxon>Micrococcales</taxon>
        <taxon>Dermatophilaceae</taxon>
        <taxon>Mobilicoccus</taxon>
    </lineage>
</organism>
<dbReference type="GO" id="GO:0003677">
    <property type="term" value="F:DNA binding"/>
    <property type="evidence" value="ECO:0007669"/>
    <property type="project" value="UniProtKB-UniRule"/>
</dbReference>
<evidence type="ECO:0000313" key="4">
    <source>
        <dbReference type="EMBL" id="GAB49333.1"/>
    </source>
</evidence>
<dbReference type="Gene3D" id="1.10.357.10">
    <property type="entry name" value="Tetracycline Repressor, domain 2"/>
    <property type="match status" value="1"/>
</dbReference>
<dbReference type="STRING" id="1089455.MOPEL_113_00130"/>
<protein>
    <submittedName>
        <fullName evidence="4">Putative TetR family transcriptional regulator</fullName>
    </submittedName>
</protein>
<dbReference type="PROSITE" id="PS50977">
    <property type="entry name" value="HTH_TETR_2"/>
    <property type="match status" value="1"/>
</dbReference>
<dbReference type="InterPro" id="IPR041583">
    <property type="entry name" value="TetR_C_31"/>
</dbReference>
<evidence type="ECO:0000313" key="5">
    <source>
        <dbReference type="Proteomes" id="UP000004367"/>
    </source>
</evidence>
<feature type="DNA-binding region" description="H-T-H motif" evidence="2">
    <location>
        <begin position="28"/>
        <end position="47"/>
    </location>
</feature>
<dbReference type="AlphaFoldDB" id="H5UUC5"/>
<dbReference type="EMBL" id="BAFE01000084">
    <property type="protein sequence ID" value="GAB49333.1"/>
    <property type="molecule type" value="Genomic_DNA"/>
</dbReference>
<sequence>MVANPARRAVVADAALELLGREGARAVTHRAVDVEAGVPAGTCVNYFRSRSELLAGMAKRIFTLLEPDPVRLADLEALPADEAGPAYAGYVVERLLARPNLARALIELRLEAARTPDVAQPLTEFLCAGFDADVAFHSTRGLPGGREHVLRLHHLVNGILLDALTIPLDAHVDPVDQAQASAAALRE</sequence>
<dbReference type="Proteomes" id="UP000004367">
    <property type="component" value="Unassembled WGS sequence"/>
</dbReference>
<reference evidence="4 5" key="1">
    <citation type="submission" date="2012-02" db="EMBL/GenBank/DDBJ databases">
        <title>Whole genome shotgun sequence of Mobilicoccus pelagius NBRC 104925.</title>
        <authorList>
            <person name="Yoshida Y."/>
            <person name="Hosoyama A."/>
            <person name="Tsuchikane K."/>
            <person name="Katsumata H."/>
            <person name="Yamazaki S."/>
            <person name="Fujita N."/>
        </authorList>
    </citation>
    <scope>NUCLEOTIDE SEQUENCE [LARGE SCALE GENOMIC DNA]</scope>
    <source>
        <strain evidence="4 5">NBRC 104925</strain>
    </source>
</reference>
<dbReference type="Pfam" id="PF00440">
    <property type="entry name" value="TetR_N"/>
    <property type="match status" value="1"/>
</dbReference>
<evidence type="ECO:0000256" key="1">
    <source>
        <dbReference type="ARBA" id="ARBA00023125"/>
    </source>
</evidence>
<proteinExistence type="predicted"/>
<dbReference type="InterPro" id="IPR001647">
    <property type="entry name" value="HTH_TetR"/>
</dbReference>
<dbReference type="Pfam" id="PF17940">
    <property type="entry name" value="TetR_C_31"/>
    <property type="match status" value="1"/>
</dbReference>
<dbReference type="eggNOG" id="COG3226">
    <property type="taxonomic scope" value="Bacteria"/>
</dbReference>
<accession>H5UUC5</accession>
<evidence type="ECO:0000256" key="2">
    <source>
        <dbReference type="PROSITE-ProRule" id="PRU00335"/>
    </source>
</evidence>
<dbReference type="RefSeq" id="WP_009483176.1">
    <property type="nucleotide sequence ID" value="NZ_BAFE01000084.1"/>
</dbReference>
<dbReference type="InterPro" id="IPR009057">
    <property type="entry name" value="Homeodomain-like_sf"/>
</dbReference>
<dbReference type="SUPFAM" id="SSF46689">
    <property type="entry name" value="Homeodomain-like"/>
    <property type="match status" value="1"/>
</dbReference>
<comment type="caution">
    <text evidence="4">The sequence shown here is derived from an EMBL/GenBank/DDBJ whole genome shotgun (WGS) entry which is preliminary data.</text>
</comment>
<gene>
    <name evidence="4" type="ORF">MOPEL_113_00130</name>
</gene>
<name>H5UUC5_9MICO</name>